<evidence type="ECO:0000256" key="1">
    <source>
        <dbReference type="SAM" id="SignalP"/>
    </source>
</evidence>
<organism evidence="2 3">
    <name type="scientific">Peteryoungia ipomoeae</name>
    <dbReference type="NCBI Taxonomy" id="1210932"/>
    <lineage>
        <taxon>Bacteria</taxon>
        <taxon>Pseudomonadati</taxon>
        <taxon>Pseudomonadota</taxon>
        <taxon>Alphaproteobacteria</taxon>
        <taxon>Hyphomicrobiales</taxon>
        <taxon>Rhizobiaceae</taxon>
        <taxon>Peteryoungia</taxon>
    </lineage>
</organism>
<dbReference type="InterPro" id="IPR010634">
    <property type="entry name" value="DUF1223"/>
</dbReference>
<proteinExistence type="predicted"/>
<keyword evidence="1" id="KW-0732">Signal</keyword>
<dbReference type="PANTHER" id="PTHR36057">
    <property type="match status" value="1"/>
</dbReference>
<feature type="signal peptide" evidence="1">
    <location>
        <begin position="1"/>
        <end position="19"/>
    </location>
</feature>
<dbReference type="PANTHER" id="PTHR36057:SF1">
    <property type="entry name" value="LIPOPROTEIN LIPID ATTACHMENT SITE-LIKE PROTEIN, PUTATIVE (DUF1223)-RELATED"/>
    <property type="match status" value="1"/>
</dbReference>
<evidence type="ECO:0000313" key="3">
    <source>
        <dbReference type="Proteomes" id="UP000308828"/>
    </source>
</evidence>
<keyword evidence="3" id="KW-1185">Reference proteome</keyword>
<dbReference type="SUPFAM" id="SSF52833">
    <property type="entry name" value="Thioredoxin-like"/>
    <property type="match status" value="1"/>
</dbReference>
<dbReference type="AlphaFoldDB" id="A0A4S8NX60"/>
<dbReference type="InterPro" id="IPR036249">
    <property type="entry name" value="Thioredoxin-like_sf"/>
</dbReference>
<protein>
    <submittedName>
        <fullName evidence="2">DUF1223 domain-containing protein</fullName>
    </submittedName>
</protein>
<dbReference type="Proteomes" id="UP000308828">
    <property type="component" value="Unassembled WGS sequence"/>
</dbReference>
<feature type="chain" id="PRO_5020836932" evidence="1">
    <location>
        <begin position="20"/>
        <end position="261"/>
    </location>
</feature>
<name>A0A4S8NX60_9HYPH</name>
<dbReference type="OrthoDB" id="9808254at2"/>
<reference evidence="2 3" key="1">
    <citation type="submission" date="2019-04" db="EMBL/GenBank/DDBJ databases">
        <title>Genome sequence of strain shin9-1.</title>
        <authorList>
            <person name="Gao J."/>
            <person name="Sun J."/>
        </authorList>
    </citation>
    <scope>NUCLEOTIDE SEQUENCE [LARGE SCALE GENOMIC DNA]</scope>
    <source>
        <strain evidence="3">shin9-1</strain>
    </source>
</reference>
<dbReference type="Pfam" id="PF06764">
    <property type="entry name" value="DUF1223"/>
    <property type="match status" value="1"/>
</dbReference>
<sequence length="261" mass="28340">MTRKSMATMKSTFAALAQAFIVTTIVWLPSTAGAGEFVTPSGVVELFTSQGCRSCPPADRAFEKVVKQGNVVALSYHVDYWNYLGWADTLARPENTERQYAYAKAFGRSGVYTPQAIINGVEHIKGTDTAEINGRIRSLKDEGHGLRVPVNATRKDDQLSISIGAGAGKADVVVVYFRQHQTVELEKGENAGQTLDYWHSVTDIQTVGMWRGEPINLALPAKVMGSDKSDGCAILLQSVDDEGNPTAIIGAAMMMKKRAIR</sequence>
<accession>A0A4S8NX60</accession>
<gene>
    <name evidence="2" type="ORF">FAA97_12895</name>
</gene>
<comment type="caution">
    <text evidence="2">The sequence shown here is derived from an EMBL/GenBank/DDBJ whole genome shotgun (WGS) entry which is preliminary data.</text>
</comment>
<evidence type="ECO:0000313" key="2">
    <source>
        <dbReference type="EMBL" id="THV22190.1"/>
    </source>
</evidence>
<dbReference type="EMBL" id="STGV01000004">
    <property type="protein sequence ID" value="THV22190.1"/>
    <property type="molecule type" value="Genomic_DNA"/>
</dbReference>